<dbReference type="EMBL" id="JAVRJZ010000009">
    <property type="protein sequence ID" value="KAK2718334.1"/>
    <property type="molecule type" value="Genomic_DNA"/>
</dbReference>
<evidence type="ECO:0000256" key="1">
    <source>
        <dbReference type="SAM" id="MobiDB-lite"/>
    </source>
</evidence>
<organism evidence="3 4">
    <name type="scientific">Artemia franciscana</name>
    <name type="common">Brine shrimp</name>
    <name type="synonym">Artemia sanfranciscana</name>
    <dbReference type="NCBI Taxonomy" id="6661"/>
    <lineage>
        <taxon>Eukaryota</taxon>
        <taxon>Metazoa</taxon>
        <taxon>Ecdysozoa</taxon>
        <taxon>Arthropoda</taxon>
        <taxon>Crustacea</taxon>
        <taxon>Branchiopoda</taxon>
        <taxon>Anostraca</taxon>
        <taxon>Artemiidae</taxon>
        <taxon>Artemia</taxon>
    </lineage>
</organism>
<dbReference type="PANTHER" id="PTHR43813:SF1">
    <property type="entry name" value="ACYL-ACTIVATING ENZYME 16, CHLOROPLASTIC-RELATED"/>
    <property type="match status" value="1"/>
</dbReference>
<reference evidence="3" key="1">
    <citation type="submission" date="2023-07" db="EMBL/GenBank/DDBJ databases">
        <title>Chromosome-level genome assembly of Artemia franciscana.</title>
        <authorList>
            <person name="Jo E."/>
        </authorList>
    </citation>
    <scope>NUCLEOTIDE SEQUENCE</scope>
    <source>
        <tissue evidence="3">Whole body</tissue>
    </source>
</reference>
<dbReference type="SUPFAM" id="SSF56801">
    <property type="entry name" value="Acetyl-CoA synthetase-like"/>
    <property type="match status" value="1"/>
</dbReference>
<sequence length="288" mass="31234">MPTRSSTTADQTPILSGTRIAIAVEYPYEHVARKVPKKSNGGTDESLSKGLIENFKSQILLTGYKSLASPGTLNDSGFTTDTSPSESRGSSPDFGSPTMGLEQEQAVHTATVINHKTQNGSIYQIKPIDKDVIRENVVAEIESGSPILPKPKMYLKGPDQIIPAENYKTTEASGAVKLKIGERGVESIPPISVPTLLARAVERYTDRVALAVKREGKWQEYTYRAYLQNVRTVAKAFIRLGLEPFHGVCILGFNSPEWFFANLAAIHAGGLAAGIYTTNSPESILHCA</sequence>
<dbReference type="InterPro" id="IPR052987">
    <property type="entry name" value="Chloroplast_AMP-bd_Enzymes"/>
</dbReference>
<dbReference type="Pfam" id="PF00501">
    <property type="entry name" value="AMP-binding"/>
    <property type="match status" value="1"/>
</dbReference>
<proteinExistence type="predicted"/>
<protein>
    <recommendedName>
        <fullName evidence="2">AMP-dependent synthetase/ligase domain-containing protein</fullName>
    </recommendedName>
</protein>
<evidence type="ECO:0000259" key="2">
    <source>
        <dbReference type="Pfam" id="PF00501"/>
    </source>
</evidence>
<comment type="caution">
    <text evidence="3">The sequence shown here is derived from an EMBL/GenBank/DDBJ whole genome shotgun (WGS) entry which is preliminary data.</text>
</comment>
<evidence type="ECO:0000313" key="4">
    <source>
        <dbReference type="Proteomes" id="UP001187531"/>
    </source>
</evidence>
<feature type="region of interest" description="Disordered" evidence="1">
    <location>
        <begin position="74"/>
        <end position="100"/>
    </location>
</feature>
<feature type="compositionally biased region" description="Polar residues" evidence="1">
    <location>
        <begin position="74"/>
        <end position="90"/>
    </location>
</feature>
<feature type="non-terminal residue" evidence="3">
    <location>
        <position position="288"/>
    </location>
</feature>
<dbReference type="Gene3D" id="3.40.50.12780">
    <property type="entry name" value="N-terminal domain of ligase-like"/>
    <property type="match status" value="1"/>
</dbReference>
<accession>A0AA88L9W4</accession>
<name>A0AA88L9W4_ARTSF</name>
<dbReference type="InterPro" id="IPR000873">
    <property type="entry name" value="AMP-dep_synth/lig_dom"/>
</dbReference>
<keyword evidence="4" id="KW-1185">Reference proteome</keyword>
<dbReference type="InterPro" id="IPR042099">
    <property type="entry name" value="ANL_N_sf"/>
</dbReference>
<feature type="domain" description="AMP-dependent synthetase/ligase" evidence="2">
    <location>
        <begin position="198"/>
        <end position="287"/>
    </location>
</feature>
<dbReference type="AlphaFoldDB" id="A0AA88L9W4"/>
<dbReference type="Proteomes" id="UP001187531">
    <property type="component" value="Unassembled WGS sequence"/>
</dbReference>
<evidence type="ECO:0000313" key="3">
    <source>
        <dbReference type="EMBL" id="KAK2718334.1"/>
    </source>
</evidence>
<gene>
    <name evidence="3" type="ORF">QYM36_005594</name>
</gene>
<dbReference type="PANTHER" id="PTHR43813">
    <property type="entry name" value="ACYL-ACTIVATING ENZYME 16, CHLOROPLASTIC-RELATED"/>
    <property type="match status" value="1"/>
</dbReference>